<protein>
    <submittedName>
        <fullName evidence="2">NADP-dependent oxidoreductase</fullName>
    </submittedName>
</protein>
<dbReference type="AlphaFoldDB" id="A0A6M1LC77"/>
<dbReference type="GO" id="GO:0016491">
    <property type="term" value="F:oxidoreductase activity"/>
    <property type="evidence" value="ECO:0007669"/>
    <property type="project" value="InterPro"/>
</dbReference>
<dbReference type="Pfam" id="PF16884">
    <property type="entry name" value="ADH_N_2"/>
    <property type="match status" value="1"/>
</dbReference>
<dbReference type="InterPro" id="IPR036291">
    <property type="entry name" value="NAD(P)-bd_dom_sf"/>
</dbReference>
<sequence>MPSLPSVHRQVQLLTTPDGLPRPEDFTVVEVPVPPRASGEVLVRNRAFLVSAALLRTLIGAAAAGLPGPRPGDPLPGTAIGEVVAAPDSSGLRPGELVGHDLGWREYAVVPVDRCRRLGDSLPDPLAHLSQGWTAYAALTRTAAVRTGDTVLITGAAGAVGSLAGQIARRLGAARVIGTTGSPAKARVLTTELGYDAVIVRGAGPITTQLADTAPDGIDVALDTVGGEQLQAAVHAARPHARIVLIGALSAQLAAEGTGTTAPLELDLVPIVLKRISLRGSNAADHPDALAEWTQRFGAWLHTGNIRFPHTRIHGIDRAARAFQDVVEGRHVGAVLVEL</sequence>
<dbReference type="InterPro" id="IPR051397">
    <property type="entry name" value="Zn-ADH-like_protein"/>
</dbReference>
<evidence type="ECO:0000313" key="2">
    <source>
        <dbReference type="EMBL" id="NGM15827.1"/>
    </source>
</evidence>
<dbReference type="CDD" id="cd05288">
    <property type="entry name" value="PGDH"/>
    <property type="match status" value="1"/>
</dbReference>
<proteinExistence type="predicted"/>
<dbReference type="SUPFAM" id="SSF50129">
    <property type="entry name" value="GroES-like"/>
    <property type="match status" value="1"/>
</dbReference>
<dbReference type="Pfam" id="PF00107">
    <property type="entry name" value="ADH_zinc_N"/>
    <property type="match status" value="1"/>
</dbReference>
<dbReference type="PANTHER" id="PTHR43677">
    <property type="entry name" value="SHORT-CHAIN DEHYDROGENASE/REDUCTASE"/>
    <property type="match status" value="1"/>
</dbReference>
<dbReference type="InterPro" id="IPR020843">
    <property type="entry name" value="ER"/>
</dbReference>
<evidence type="ECO:0000259" key="1">
    <source>
        <dbReference type="SMART" id="SM00829"/>
    </source>
</evidence>
<dbReference type="InterPro" id="IPR013149">
    <property type="entry name" value="ADH-like_C"/>
</dbReference>
<dbReference type="SMART" id="SM00829">
    <property type="entry name" value="PKS_ER"/>
    <property type="match status" value="1"/>
</dbReference>
<name>A0A6M1LC77_9ACTN</name>
<gene>
    <name evidence="2" type="ORF">ENC19_25925</name>
</gene>
<organism evidence="2 3">
    <name type="scientific">Verrucosispora sioxanthis</name>
    <dbReference type="NCBI Taxonomy" id="2499994"/>
    <lineage>
        <taxon>Bacteria</taxon>
        <taxon>Bacillati</taxon>
        <taxon>Actinomycetota</taxon>
        <taxon>Actinomycetes</taxon>
        <taxon>Micromonosporales</taxon>
        <taxon>Micromonosporaceae</taxon>
        <taxon>Micromonospora</taxon>
    </lineage>
</organism>
<keyword evidence="3" id="KW-1185">Reference proteome</keyword>
<dbReference type="SUPFAM" id="SSF51735">
    <property type="entry name" value="NAD(P)-binding Rossmann-fold domains"/>
    <property type="match status" value="1"/>
</dbReference>
<dbReference type="InterPro" id="IPR041694">
    <property type="entry name" value="ADH_N_2"/>
</dbReference>
<evidence type="ECO:0000313" key="3">
    <source>
        <dbReference type="Proteomes" id="UP000478148"/>
    </source>
</evidence>
<dbReference type="Gene3D" id="3.40.50.720">
    <property type="entry name" value="NAD(P)-binding Rossmann-like Domain"/>
    <property type="match status" value="1"/>
</dbReference>
<dbReference type="InterPro" id="IPR011032">
    <property type="entry name" value="GroES-like_sf"/>
</dbReference>
<reference evidence="2 3" key="1">
    <citation type="submission" date="2020-02" db="EMBL/GenBank/DDBJ databases">
        <title>Draft Genome Sequence of Verrucosispora sp. Strain CWR15, Isolated from Gulf of Mexico Sponge.</title>
        <authorList>
            <person name="Kennedy S.J."/>
            <person name="Cella E."/>
            <person name="Azarian T."/>
            <person name="Baker B.J."/>
            <person name="Shaw L.N."/>
        </authorList>
    </citation>
    <scope>NUCLEOTIDE SEQUENCE [LARGE SCALE GENOMIC DNA]</scope>
    <source>
        <strain evidence="2 3">CWR15</strain>
    </source>
</reference>
<dbReference type="Proteomes" id="UP000478148">
    <property type="component" value="Unassembled WGS sequence"/>
</dbReference>
<accession>A0A6M1LC77</accession>
<feature type="domain" description="Enoyl reductase (ER)" evidence="1">
    <location>
        <begin position="19"/>
        <end position="337"/>
    </location>
</feature>
<dbReference type="Gene3D" id="3.90.180.10">
    <property type="entry name" value="Medium-chain alcohol dehydrogenases, catalytic domain"/>
    <property type="match status" value="1"/>
</dbReference>
<dbReference type="PANTHER" id="PTHR43677:SF3">
    <property type="entry name" value="PROSTAGLANDIN REDUCTASE 3"/>
    <property type="match status" value="1"/>
</dbReference>
<comment type="caution">
    <text evidence="2">The sequence shown here is derived from an EMBL/GenBank/DDBJ whole genome shotgun (WGS) entry which is preliminary data.</text>
</comment>
<dbReference type="EMBL" id="SAIY01000011">
    <property type="protein sequence ID" value="NGM15827.1"/>
    <property type="molecule type" value="Genomic_DNA"/>
</dbReference>